<evidence type="ECO:0008006" key="6">
    <source>
        <dbReference type="Google" id="ProtNLM"/>
    </source>
</evidence>
<feature type="transmembrane region" description="Helical" evidence="2">
    <location>
        <begin position="157"/>
        <end position="178"/>
    </location>
</feature>
<dbReference type="RefSeq" id="WP_284351018.1">
    <property type="nucleotide sequence ID" value="NZ_BRXS01000004.1"/>
</dbReference>
<reference evidence="4" key="1">
    <citation type="submission" date="2022-08" db="EMBL/GenBank/DDBJ databases">
        <title>Draft genome sequencing of Roseisolibacter agri AW1220.</title>
        <authorList>
            <person name="Tobiishi Y."/>
            <person name="Tonouchi A."/>
        </authorList>
    </citation>
    <scope>NUCLEOTIDE SEQUENCE</scope>
    <source>
        <strain evidence="4">AW1220</strain>
    </source>
</reference>
<keyword evidence="2" id="KW-0472">Membrane</keyword>
<feature type="signal peptide" evidence="3">
    <location>
        <begin position="1"/>
        <end position="20"/>
    </location>
</feature>
<evidence type="ECO:0000256" key="3">
    <source>
        <dbReference type="SAM" id="SignalP"/>
    </source>
</evidence>
<organism evidence="4 5">
    <name type="scientific">Roseisolibacter agri</name>
    <dbReference type="NCBI Taxonomy" id="2014610"/>
    <lineage>
        <taxon>Bacteria</taxon>
        <taxon>Pseudomonadati</taxon>
        <taxon>Gemmatimonadota</taxon>
        <taxon>Gemmatimonadia</taxon>
        <taxon>Gemmatimonadales</taxon>
        <taxon>Gemmatimonadaceae</taxon>
        <taxon>Roseisolibacter</taxon>
    </lineage>
</organism>
<accession>A0AA37QGV5</accession>
<evidence type="ECO:0000313" key="5">
    <source>
        <dbReference type="Proteomes" id="UP001161325"/>
    </source>
</evidence>
<comment type="caution">
    <text evidence="4">The sequence shown here is derived from an EMBL/GenBank/DDBJ whole genome shotgun (WGS) entry which is preliminary data.</text>
</comment>
<evidence type="ECO:0000313" key="4">
    <source>
        <dbReference type="EMBL" id="GLC26568.1"/>
    </source>
</evidence>
<keyword evidence="2" id="KW-0812">Transmembrane</keyword>
<keyword evidence="2" id="KW-1133">Transmembrane helix</keyword>
<evidence type="ECO:0000256" key="2">
    <source>
        <dbReference type="SAM" id="Phobius"/>
    </source>
</evidence>
<feature type="chain" id="PRO_5041401466" description="Protein BatD" evidence="3">
    <location>
        <begin position="21"/>
        <end position="349"/>
    </location>
</feature>
<dbReference type="EMBL" id="BRXS01000004">
    <property type="protein sequence ID" value="GLC26568.1"/>
    <property type="molecule type" value="Genomic_DNA"/>
</dbReference>
<keyword evidence="5" id="KW-1185">Reference proteome</keyword>
<dbReference type="AlphaFoldDB" id="A0AA37QGV5"/>
<protein>
    <recommendedName>
        <fullName evidence="6">Protein BatD</fullName>
    </recommendedName>
</protein>
<name>A0AA37QGV5_9BACT</name>
<keyword evidence="3" id="KW-0732">Signal</keyword>
<feature type="region of interest" description="Disordered" evidence="1">
    <location>
        <begin position="305"/>
        <end position="349"/>
    </location>
</feature>
<proteinExistence type="predicted"/>
<gene>
    <name evidence="4" type="ORF">rosag_30810</name>
</gene>
<evidence type="ECO:0000256" key="1">
    <source>
        <dbReference type="SAM" id="MobiDB-lite"/>
    </source>
</evidence>
<sequence>MRRFVWCALAALLLAPTAGAQAPAGSAPRVRLGTLVAPDTVTVGDPFVVTVRIQAPPGAQVTFPAAPDSGAGVELLDPRRDRAVADSGEFTATYRLAAWDVGTLPLNLGNVVVNVGGQARTVSLAALNVHVRSVLPADSALRVPKPPREPIADPGLWWLKWLLLALALLALLALLLWLARRWWRNRRGAARPDGAYAAALAAFERLDRMQLVESGETGRHAALAEEILRDYLAARLPDEAVPSRTSTELRAALATREEVPHERLGALLELTDLVKFAAWPIAAASATEAGREARAIVDAVERGIREREAREREEAEARDRAEREAQRRYEEEQRRRSRKGPDASKDRAA</sequence>
<dbReference type="Proteomes" id="UP001161325">
    <property type="component" value="Unassembled WGS sequence"/>
</dbReference>